<evidence type="ECO:0000259" key="4">
    <source>
        <dbReference type="Pfam" id="PF24894"/>
    </source>
</evidence>
<protein>
    <submittedName>
        <fullName evidence="5">Glucose-1-phosphate adenylyltransferase, GlgD subunit</fullName>
        <ecNumber evidence="5">2.7.7.27</ecNumber>
    </submittedName>
</protein>
<dbReference type="InterPro" id="IPR011004">
    <property type="entry name" value="Trimer_LpxA-like_sf"/>
</dbReference>
<organism evidence="5 6">
    <name type="scientific">Desulforamulus ruminis (strain ATCC 23193 / DSM 2154 / NCIMB 8452 / DL)</name>
    <name type="common">Desulfotomaculum ruminis</name>
    <dbReference type="NCBI Taxonomy" id="696281"/>
    <lineage>
        <taxon>Bacteria</taxon>
        <taxon>Bacillati</taxon>
        <taxon>Bacillota</taxon>
        <taxon>Clostridia</taxon>
        <taxon>Eubacteriales</taxon>
        <taxon>Peptococcaceae</taxon>
        <taxon>Desulforamulus</taxon>
    </lineage>
</organism>
<dbReference type="SUPFAM" id="SSF53448">
    <property type="entry name" value="Nucleotide-diphospho-sugar transferases"/>
    <property type="match status" value="1"/>
</dbReference>
<dbReference type="InterPro" id="IPR005835">
    <property type="entry name" value="NTP_transferase_dom"/>
</dbReference>
<name>F6DPX4_DESRL</name>
<dbReference type="AlphaFoldDB" id="F6DPX4"/>
<feature type="domain" description="Nucleotidyl transferase" evidence="3">
    <location>
        <begin position="18"/>
        <end position="186"/>
    </location>
</feature>
<dbReference type="HOGENOM" id="CLU_029499_14_0_9"/>
<dbReference type="GO" id="GO:0008878">
    <property type="term" value="F:glucose-1-phosphate adenylyltransferase activity"/>
    <property type="evidence" value="ECO:0007669"/>
    <property type="project" value="UniProtKB-EC"/>
</dbReference>
<dbReference type="Pfam" id="PF00483">
    <property type="entry name" value="NTP_transferase"/>
    <property type="match status" value="1"/>
</dbReference>
<keyword evidence="2" id="KW-0320">Glycogen biosynthesis</keyword>
<dbReference type="InterPro" id="IPR011831">
    <property type="entry name" value="ADP-Glc_PPase"/>
</dbReference>
<dbReference type="EC" id="2.7.7.27" evidence="5"/>
<reference evidence="5 6" key="2">
    <citation type="journal article" date="2012" name="Stand. Genomic Sci.">
        <title>Complete genome sequence of the sulfate-reducing firmicute Desulfotomaculum ruminis type strain (DL(T)).</title>
        <authorList>
            <person name="Spring S."/>
            <person name="Visser M."/>
            <person name="Lu M."/>
            <person name="Copeland A."/>
            <person name="Lapidus A."/>
            <person name="Lucas S."/>
            <person name="Cheng J.F."/>
            <person name="Han C."/>
            <person name="Tapia R."/>
            <person name="Goodwin L.A."/>
            <person name="Pitluck S."/>
            <person name="Ivanova N."/>
            <person name="Land M."/>
            <person name="Hauser L."/>
            <person name="Larimer F."/>
            <person name="Rohde M."/>
            <person name="Goker M."/>
            <person name="Detter J.C."/>
            <person name="Kyrpides N.C."/>
            <person name="Woyke T."/>
            <person name="Schaap P.J."/>
            <person name="Plugge C.M."/>
            <person name="Muyzer G."/>
            <person name="Kuever J."/>
            <person name="Pereira I.A."/>
            <person name="Parshina S.N."/>
            <person name="Bernier-Latmani R."/>
            <person name="Stams A.J."/>
            <person name="Klenk H.P."/>
        </authorList>
    </citation>
    <scope>NUCLEOTIDE SEQUENCE [LARGE SCALE GENOMIC DNA]</scope>
    <source>
        <strain evidence="6">ATCC 23193 / DSM 2154 / NCIB 8452 / DL</strain>
    </source>
</reference>
<keyword evidence="6" id="KW-1185">Reference proteome</keyword>
<dbReference type="CDD" id="cd04651">
    <property type="entry name" value="LbH_G1P_AT_C"/>
    <property type="match status" value="1"/>
</dbReference>
<sequence length="371" mass="42463">MKDVMGIINLMENEGFLKELSYYRPVAAVPTGGRYRIIDFVLSNMVNSGIRNVGIITPQKYRSLLDHMGRGKEWDLDRKRDGLFFLPPAQIHYPMGIYRWDLRHFCSHLDYIDFSRQKYVIISGSNMICNLDYKAAFRFHQETKADMTILYKVSTGRENLAHCTVIETEDDGRVVDMAMNPVDRKAGKVFMEMAIMEKSLLVDLINGCASRGDCDFVKDGLIKNLHKLKIYGYRHQGYLAYIDSIQSYYQHNMDLLTPEIGQELFFKHGVIYTKVADGAPTRYKETAKTQNALVANECVIEGTVENSILFRGVKIHKGACVRNSVIMESCVVEEDALLENVISEKQVVVTRGKHLKGEKHYPLVIRKRTVI</sequence>
<dbReference type="EMBL" id="CP002780">
    <property type="protein sequence ID" value="AEG60813.1"/>
    <property type="molecule type" value="Genomic_DNA"/>
</dbReference>
<dbReference type="GO" id="GO:0005978">
    <property type="term" value="P:glycogen biosynthetic process"/>
    <property type="evidence" value="ECO:0007669"/>
    <property type="project" value="UniProtKB-KW"/>
</dbReference>
<accession>F6DPX4</accession>
<dbReference type="Proteomes" id="UP000009234">
    <property type="component" value="Chromosome"/>
</dbReference>
<dbReference type="PANTHER" id="PTHR43523:SF6">
    <property type="entry name" value="GLYCOGEN BIOSYNTHESIS PROTEIN GLGD"/>
    <property type="match status" value="1"/>
</dbReference>
<dbReference type="InterPro" id="IPR011832">
    <property type="entry name" value="GlgDAde_trans"/>
</dbReference>
<reference evidence="6" key="1">
    <citation type="submission" date="2011-05" db="EMBL/GenBank/DDBJ databases">
        <title>Complete sequence of Desulfotomaculum ruminis DSM 2154.</title>
        <authorList>
            <person name="Lucas S."/>
            <person name="Copeland A."/>
            <person name="Lapidus A."/>
            <person name="Cheng J.-F."/>
            <person name="Goodwin L."/>
            <person name="Pitluck S."/>
            <person name="Lu M."/>
            <person name="Detter J.C."/>
            <person name="Han C."/>
            <person name="Tapia R."/>
            <person name="Land M."/>
            <person name="Hauser L."/>
            <person name="Kyrpides N."/>
            <person name="Ivanova N."/>
            <person name="Mikhailova N."/>
            <person name="Pagani I."/>
            <person name="Stams A.J.M."/>
            <person name="Plugge C.M."/>
            <person name="Muyzer G."/>
            <person name="Kuever J."/>
            <person name="Parshina S.N."/>
            <person name="Ivanova A.E."/>
            <person name="Nazina T.N."/>
            <person name="Brambilla E."/>
            <person name="Spring S."/>
            <person name="Klenk H.-P."/>
            <person name="Woyke T."/>
        </authorList>
    </citation>
    <scope>NUCLEOTIDE SEQUENCE [LARGE SCALE GENOMIC DNA]</scope>
    <source>
        <strain evidence="6">ATCC 23193 / DSM 2154 / NCIB 8452 / DL</strain>
    </source>
</reference>
<dbReference type="SUPFAM" id="SSF51161">
    <property type="entry name" value="Trimeric LpxA-like enzymes"/>
    <property type="match status" value="1"/>
</dbReference>
<dbReference type="Pfam" id="PF24894">
    <property type="entry name" value="Hexapep_GlmU"/>
    <property type="match status" value="1"/>
</dbReference>
<dbReference type="STRING" id="696281.Desru_2586"/>
<feature type="domain" description="Glucose-1-phosphate adenylyltransferase/Bifunctional protein GlmU-like C-terminal hexapeptide" evidence="4">
    <location>
        <begin position="284"/>
        <end position="354"/>
    </location>
</feature>
<proteinExistence type="inferred from homology"/>
<dbReference type="Gene3D" id="3.90.550.10">
    <property type="entry name" value="Spore Coat Polysaccharide Biosynthesis Protein SpsA, Chain A"/>
    <property type="match status" value="1"/>
</dbReference>
<evidence type="ECO:0000256" key="1">
    <source>
        <dbReference type="ARBA" id="ARBA00010443"/>
    </source>
</evidence>
<dbReference type="InterPro" id="IPR056818">
    <property type="entry name" value="GlmU/GlgC-like_hexapep"/>
</dbReference>
<dbReference type="OrthoDB" id="9801810at2"/>
<keyword evidence="5" id="KW-0548">Nucleotidyltransferase</keyword>
<keyword evidence="5" id="KW-0808">Transferase</keyword>
<evidence type="ECO:0000313" key="5">
    <source>
        <dbReference type="EMBL" id="AEG60813.1"/>
    </source>
</evidence>
<dbReference type="CDD" id="cd02508">
    <property type="entry name" value="ADP_Glucose_PP"/>
    <property type="match status" value="1"/>
</dbReference>
<evidence type="ECO:0000259" key="3">
    <source>
        <dbReference type="Pfam" id="PF00483"/>
    </source>
</evidence>
<dbReference type="InterPro" id="IPR029044">
    <property type="entry name" value="Nucleotide-diphossugar_trans"/>
</dbReference>
<dbReference type="NCBIfam" id="TIGR02092">
    <property type="entry name" value="glgD"/>
    <property type="match status" value="1"/>
</dbReference>
<gene>
    <name evidence="5" type="ordered locus">Desru_2586</name>
</gene>
<dbReference type="KEGG" id="dru:Desru_2586"/>
<dbReference type="eggNOG" id="COG0448">
    <property type="taxonomic scope" value="Bacteria"/>
</dbReference>
<dbReference type="PANTHER" id="PTHR43523">
    <property type="entry name" value="GLUCOSE-1-PHOSPHATE ADENYLYLTRANSFERASE-RELATED"/>
    <property type="match status" value="1"/>
</dbReference>
<comment type="similarity">
    <text evidence="1">Belongs to the bacterial/plant glucose-1-phosphate adenylyltransferase family.</text>
</comment>
<evidence type="ECO:0000256" key="2">
    <source>
        <dbReference type="ARBA" id="ARBA00023056"/>
    </source>
</evidence>
<dbReference type="RefSeq" id="WP_013842569.1">
    <property type="nucleotide sequence ID" value="NC_015589.1"/>
</dbReference>
<dbReference type="Gene3D" id="2.160.10.10">
    <property type="entry name" value="Hexapeptide repeat proteins"/>
    <property type="match status" value="1"/>
</dbReference>
<evidence type="ECO:0000313" key="6">
    <source>
        <dbReference type="Proteomes" id="UP000009234"/>
    </source>
</evidence>